<dbReference type="EMBL" id="JAAVJH010000020">
    <property type="protein sequence ID" value="NJR80519.1"/>
    <property type="molecule type" value="Genomic_DNA"/>
</dbReference>
<proteinExistence type="predicted"/>
<evidence type="ECO:0000313" key="2">
    <source>
        <dbReference type="EMBL" id="NJR80519.1"/>
    </source>
</evidence>
<gene>
    <name evidence="2" type="ORF">HBH26_18235</name>
</gene>
<comment type="caution">
    <text evidence="2">The sequence shown here is derived from an EMBL/GenBank/DDBJ whole genome shotgun (WGS) entry which is preliminary data.</text>
</comment>
<keyword evidence="3" id="KW-1185">Reference proteome</keyword>
<protein>
    <submittedName>
        <fullName evidence="2">Uncharacterized protein</fullName>
    </submittedName>
</protein>
<dbReference type="Proteomes" id="UP000732399">
    <property type="component" value="Unassembled WGS sequence"/>
</dbReference>
<organism evidence="2 3">
    <name type="scientific">Sphingomonas corticis</name>
    <dbReference type="NCBI Taxonomy" id="2722791"/>
    <lineage>
        <taxon>Bacteria</taxon>
        <taxon>Pseudomonadati</taxon>
        <taxon>Pseudomonadota</taxon>
        <taxon>Alphaproteobacteria</taxon>
        <taxon>Sphingomonadales</taxon>
        <taxon>Sphingomonadaceae</taxon>
        <taxon>Sphingomonas</taxon>
    </lineage>
</organism>
<accession>A0ABX1CRF2</accession>
<keyword evidence="1" id="KW-0812">Transmembrane</keyword>
<name>A0ABX1CRF2_9SPHN</name>
<reference evidence="2 3" key="1">
    <citation type="submission" date="2020-03" db="EMBL/GenBank/DDBJ databases">
        <authorList>
            <person name="Wang L."/>
            <person name="He N."/>
            <person name="Li Y."/>
            <person name="Fang Y."/>
            <person name="Zhang F."/>
        </authorList>
    </citation>
    <scope>NUCLEOTIDE SEQUENCE [LARGE SCALE GENOMIC DNA]</scope>
    <source>
        <strain evidence="2 3">36D10-4-7</strain>
    </source>
</reference>
<dbReference type="RefSeq" id="WP_125962582.1">
    <property type="nucleotide sequence ID" value="NZ_JAAVJH010000020.1"/>
</dbReference>
<keyword evidence="1" id="KW-1133">Transmembrane helix</keyword>
<evidence type="ECO:0000313" key="3">
    <source>
        <dbReference type="Proteomes" id="UP000732399"/>
    </source>
</evidence>
<sequence length="152" mass="16414">MNDHVLLHRGDLESARLSRDHADAMRRFVTDLRPLARALRSADGRAYDPSGVIPDVRAAVEECIVCHERTASDLDGRALAYERNAASRTASARKMSSAELILGLAHRILLCAGAAALMVLAWHAVEKVRSHLLGPTITTPSIGTPRTPEASS</sequence>
<feature type="transmembrane region" description="Helical" evidence="1">
    <location>
        <begin position="100"/>
        <end position="125"/>
    </location>
</feature>
<evidence type="ECO:0000256" key="1">
    <source>
        <dbReference type="SAM" id="Phobius"/>
    </source>
</evidence>
<keyword evidence="1" id="KW-0472">Membrane</keyword>